<proteinExistence type="predicted"/>
<accession>A0A369LE33</accession>
<gene>
    <name evidence="1" type="ORF">C1880_01005</name>
</gene>
<evidence type="ECO:0000313" key="1">
    <source>
        <dbReference type="EMBL" id="RDB57434.1"/>
    </source>
</evidence>
<dbReference type="OrthoDB" id="3199426at2"/>
<protein>
    <submittedName>
        <fullName evidence="1">Uncharacterized protein</fullName>
    </submittedName>
</protein>
<dbReference type="EMBL" id="PPTP01000001">
    <property type="protein sequence ID" value="RDB57434.1"/>
    <property type="molecule type" value="Genomic_DNA"/>
</dbReference>
<comment type="caution">
    <text evidence="1">The sequence shown here is derived from an EMBL/GenBank/DDBJ whole genome shotgun (WGS) entry which is preliminary data.</text>
</comment>
<evidence type="ECO:0000313" key="2">
    <source>
        <dbReference type="Proteomes" id="UP000253792"/>
    </source>
</evidence>
<sequence length="66" mass="7652">MSRRAPQEGRSYEQALYSVVLLVPRLPRPERTRTVRVLLDFIAGLWELDRSRVDADFASLVRGLPR</sequence>
<name>A0A369LE33_9ACTN</name>
<organism evidence="1 2">
    <name type="scientific">Senegalimassilia anaerobia</name>
    <dbReference type="NCBI Taxonomy" id="1473216"/>
    <lineage>
        <taxon>Bacteria</taxon>
        <taxon>Bacillati</taxon>
        <taxon>Actinomycetota</taxon>
        <taxon>Coriobacteriia</taxon>
        <taxon>Coriobacteriales</taxon>
        <taxon>Coriobacteriaceae</taxon>
        <taxon>Senegalimassilia</taxon>
    </lineage>
</organism>
<keyword evidence="2" id="KW-1185">Reference proteome</keyword>
<dbReference type="Proteomes" id="UP000253792">
    <property type="component" value="Unassembled WGS sequence"/>
</dbReference>
<reference evidence="1 2" key="1">
    <citation type="journal article" date="2018" name="Elife">
        <title>Discovery and characterization of a prevalent human gut bacterial enzyme sufficient for the inactivation of a family of plant toxins.</title>
        <authorList>
            <person name="Koppel N."/>
            <person name="Bisanz J.E."/>
            <person name="Pandelia M.E."/>
            <person name="Turnbaugh P.J."/>
            <person name="Balskus E.P."/>
        </authorList>
    </citation>
    <scope>NUCLEOTIDE SEQUENCE [LARGE SCALE GENOMIC DNA]</scope>
    <source>
        <strain evidence="2">anaerobia AP69FAA</strain>
    </source>
</reference>
<dbReference type="AlphaFoldDB" id="A0A369LE33"/>
<dbReference type="RefSeq" id="WP_015760175.1">
    <property type="nucleotide sequence ID" value="NZ_DBFBEK010000009.1"/>
</dbReference>